<name>A0A9P7N8S1_9HYPO</name>
<proteinExistence type="predicted"/>
<evidence type="ECO:0000313" key="2">
    <source>
        <dbReference type="Proteomes" id="UP000748025"/>
    </source>
</evidence>
<protein>
    <submittedName>
        <fullName evidence="1">Uncharacterized protein</fullName>
    </submittedName>
</protein>
<dbReference type="AlphaFoldDB" id="A0A9P7N8S1"/>
<evidence type="ECO:0000313" key="1">
    <source>
        <dbReference type="EMBL" id="KAG6002856.1"/>
    </source>
</evidence>
<accession>A0A9P7N8S1</accession>
<organism evidence="1 2">
    <name type="scientific">Claviceps pusilla</name>
    <dbReference type="NCBI Taxonomy" id="123648"/>
    <lineage>
        <taxon>Eukaryota</taxon>
        <taxon>Fungi</taxon>
        <taxon>Dikarya</taxon>
        <taxon>Ascomycota</taxon>
        <taxon>Pezizomycotina</taxon>
        <taxon>Sordariomycetes</taxon>
        <taxon>Hypocreomycetidae</taxon>
        <taxon>Hypocreales</taxon>
        <taxon>Clavicipitaceae</taxon>
        <taxon>Claviceps</taxon>
    </lineage>
</organism>
<dbReference type="Proteomes" id="UP000748025">
    <property type="component" value="Unassembled WGS sequence"/>
</dbReference>
<comment type="caution">
    <text evidence="1">The sequence shown here is derived from an EMBL/GenBank/DDBJ whole genome shotgun (WGS) entry which is preliminary data.</text>
</comment>
<dbReference type="EMBL" id="SRPW01001317">
    <property type="protein sequence ID" value="KAG6002856.1"/>
    <property type="molecule type" value="Genomic_DNA"/>
</dbReference>
<reference evidence="1" key="1">
    <citation type="journal article" date="2020" name="bioRxiv">
        <title>Whole genome comparisons of ergot fungi reveals the divergence and evolution of species within the genus Claviceps are the result of varying mechanisms driving genome evolution and host range expansion.</title>
        <authorList>
            <person name="Wyka S.A."/>
            <person name="Mondo S.J."/>
            <person name="Liu M."/>
            <person name="Dettman J."/>
            <person name="Nalam V."/>
            <person name="Broders K.D."/>
        </authorList>
    </citation>
    <scope>NUCLEOTIDE SEQUENCE</scope>
    <source>
        <strain evidence="1">CCC 602</strain>
    </source>
</reference>
<sequence length="112" mass="12347">MEEEGQKAKTKMDNHGSLCTENKTMLQEETGPHAATSAWHWGRSQSAAVDTDDLALAGLTGLTSLTDTPALLSTHTGATSRDCYDMSCWAPRAPRARARSRSRWERILRSEL</sequence>
<keyword evidence="2" id="KW-1185">Reference proteome</keyword>
<gene>
    <name evidence="1" type="ORF">E4U43_001024</name>
</gene>